<dbReference type="PANTHER" id="PTHR10199">
    <property type="entry name" value="THROMBOSPONDIN"/>
    <property type="match status" value="1"/>
</dbReference>
<dbReference type="Pfam" id="PF13385">
    <property type="entry name" value="Laminin_G_3"/>
    <property type="match status" value="1"/>
</dbReference>
<dbReference type="InterPro" id="IPR003367">
    <property type="entry name" value="Thrombospondin_3-like_rpt"/>
</dbReference>
<dbReference type="Gene3D" id="2.60.120.200">
    <property type="match status" value="2"/>
</dbReference>
<feature type="repeat" description="TSP type-3" evidence="6">
    <location>
        <begin position="113"/>
        <end position="148"/>
    </location>
</feature>
<name>A0AAE0VX82_9BIVA</name>
<evidence type="ECO:0000256" key="3">
    <source>
        <dbReference type="ARBA" id="ARBA00022737"/>
    </source>
</evidence>
<evidence type="ECO:0000313" key="9">
    <source>
        <dbReference type="Proteomes" id="UP001195483"/>
    </source>
</evidence>
<dbReference type="SUPFAM" id="SSF103647">
    <property type="entry name" value="TSP type-3 repeat"/>
    <property type="match status" value="4"/>
</dbReference>
<keyword evidence="9" id="KW-1185">Reference proteome</keyword>
<dbReference type="GO" id="GO:0007155">
    <property type="term" value="P:cell adhesion"/>
    <property type="evidence" value="ECO:0007669"/>
    <property type="project" value="InterPro"/>
</dbReference>
<evidence type="ECO:0000256" key="2">
    <source>
        <dbReference type="ARBA" id="ARBA00022729"/>
    </source>
</evidence>
<keyword evidence="1" id="KW-0245">EGF-like domain</keyword>
<dbReference type="AlphaFoldDB" id="A0AAE0VX82"/>
<reference evidence="8" key="1">
    <citation type="journal article" date="2021" name="Genome Biol. Evol.">
        <title>A High-Quality Reference Genome for a Parasitic Bivalve with Doubly Uniparental Inheritance (Bivalvia: Unionida).</title>
        <authorList>
            <person name="Smith C.H."/>
        </authorList>
    </citation>
    <scope>NUCLEOTIDE SEQUENCE</scope>
    <source>
        <strain evidence="8">CHS0354</strain>
    </source>
</reference>
<keyword evidence="5" id="KW-0325">Glycoprotein</keyword>
<dbReference type="EMBL" id="JAEAOA010000094">
    <property type="protein sequence ID" value="KAK3592562.1"/>
    <property type="molecule type" value="Genomic_DNA"/>
</dbReference>
<dbReference type="Pfam" id="PF02412">
    <property type="entry name" value="TSP_3"/>
    <property type="match status" value="5"/>
</dbReference>
<evidence type="ECO:0000256" key="1">
    <source>
        <dbReference type="ARBA" id="ARBA00022536"/>
    </source>
</evidence>
<dbReference type="PROSITE" id="PS51236">
    <property type="entry name" value="TSP_CTER"/>
    <property type="match status" value="1"/>
</dbReference>
<keyword evidence="2" id="KW-0732">Signal</keyword>
<feature type="domain" description="TSP C-terminal" evidence="7">
    <location>
        <begin position="311"/>
        <end position="520"/>
    </location>
</feature>
<dbReference type="GO" id="GO:0005509">
    <property type="term" value="F:calcium ion binding"/>
    <property type="evidence" value="ECO:0007669"/>
    <property type="project" value="UniProtKB-UniRule"/>
</dbReference>
<dbReference type="InterPro" id="IPR008859">
    <property type="entry name" value="Thrombospondin_C"/>
</dbReference>
<dbReference type="PROSITE" id="PS51234">
    <property type="entry name" value="TSP3"/>
    <property type="match status" value="1"/>
</dbReference>
<reference evidence="8" key="2">
    <citation type="journal article" date="2021" name="Genome Biol. Evol.">
        <title>Developing a high-quality reference genome for a parasitic bivalve with doubly uniparental inheritance (Bivalvia: Unionida).</title>
        <authorList>
            <person name="Smith C.H."/>
        </authorList>
    </citation>
    <scope>NUCLEOTIDE SEQUENCE</scope>
    <source>
        <strain evidence="8">CHS0354</strain>
        <tissue evidence="8">Mantle</tissue>
    </source>
</reference>
<dbReference type="InterPro" id="IPR028974">
    <property type="entry name" value="TSP_type-3_rpt"/>
</dbReference>
<proteinExistence type="predicted"/>
<evidence type="ECO:0000256" key="5">
    <source>
        <dbReference type="ARBA" id="ARBA00023180"/>
    </source>
</evidence>
<accession>A0AAE0VX82</accession>
<organism evidence="8 9">
    <name type="scientific">Potamilus streckersoni</name>
    <dbReference type="NCBI Taxonomy" id="2493646"/>
    <lineage>
        <taxon>Eukaryota</taxon>
        <taxon>Metazoa</taxon>
        <taxon>Spiralia</taxon>
        <taxon>Lophotrochozoa</taxon>
        <taxon>Mollusca</taxon>
        <taxon>Bivalvia</taxon>
        <taxon>Autobranchia</taxon>
        <taxon>Heteroconchia</taxon>
        <taxon>Palaeoheterodonta</taxon>
        <taxon>Unionida</taxon>
        <taxon>Unionoidea</taxon>
        <taxon>Unionidae</taxon>
        <taxon>Ambleminae</taxon>
        <taxon>Lampsilini</taxon>
        <taxon>Potamilus</taxon>
    </lineage>
</organism>
<evidence type="ECO:0000256" key="6">
    <source>
        <dbReference type="PROSITE-ProRule" id="PRU00634"/>
    </source>
</evidence>
<dbReference type="SUPFAM" id="SSF49899">
    <property type="entry name" value="Concanavalin A-like lectins/glucanases"/>
    <property type="match status" value="2"/>
</dbReference>
<sequence>MGSIIVKCRSGYAGNGKVCGLDSDNDGHPDDHLSCIEWGCRKDNCKLVPNSNQGNFDLDDLGDDCDPDKDNDGILDSLDNCIFETRKEQTDSDGDKIGDVCDNCINSYNPDQKNTDGDSMGDTCDSDIDNDGIANNFDNCPYIPNSNQDDLDTDMIGNACDNCLSTYNNDQMDINMNRVGDFCEFGGDSDGDSIIGSLDNCPLFANADQSDIDGDGEGDECDGDRDGDGIINEKDNCQYMKNELQTDLNESYQQISMIEIYRQTSMVRILQTDFKGDTVGDDCEDDGDVDGVPDTNDTCRYNPHISKTSFLKYFTVNLDPLCSQKPVWKVKENGGEVEQTSQETLMPALLIGEQTYGAIKYSGTWFVKDKDANDFIGLVFGYVSNQRFYLVMWKRKTSNIGNSHFITGIRGLAIKVVDVTFGQSPLYKEYLYDTFETSSYLWLDPDMKPWEPGLSYRWYLIHKPSFGYIRLTVYRGNTLMTDSGAIYDSTITGGRVGVFQYGNFSTLWSYLQVECLEHRDTALYFDGKDDYVALGSLNDLKITGSFTFEAWVKLDSMEPFSNNPILCTMERDICLSADSQNIIATYRNATLSVPNILTENNWHSIVLKYDNEDLVLELFINDSYKTSISLLHEGLQEDRSISDHVVIYLGRDLDYFLKGTLDNVRIYGIAVPSTKILDPIKQTSLYVQVMQMYANVEFKMEEQKNTNILHNTGILNITAELSGNPEFVECHHDAKEFNQIQP</sequence>
<comment type="caution">
    <text evidence="8">The sequence shown here is derived from an EMBL/GenBank/DDBJ whole genome shotgun (WGS) entry which is preliminary data.</text>
</comment>
<dbReference type="InterPro" id="IPR013320">
    <property type="entry name" value="ConA-like_dom_sf"/>
</dbReference>
<dbReference type="FunFam" id="4.10.1080.10:FF:000002">
    <property type="entry name" value="Thrombospondin 3"/>
    <property type="match status" value="1"/>
</dbReference>
<evidence type="ECO:0000313" key="8">
    <source>
        <dbReference type="EMBL" id="KAK3592562.1"/>
    </source>
</evidence>
<dbReference type="GO" id="GO:0005576">
    <property type="term" value="C:extracellular region"/>
    <property type="evidence" value="ECO:0007669"/>
    <property type="project" value="InterPro"/>
</dbReference>
<dbReference type="InterPro" id="IPR017897">
    <property type="entry name" value="Thrombospondin_3_rpt"/>
</dbReference>
<keyword evidence="3" id="KW-0677">Repeat</keyword>
<dbReference type="Pfam" id="PF05735">
    <property type="entry name" value="TSP_C"/>
    <property type="match status" value="1"/>
</dbReference>
<reference evidence="8" key="3">
    <citation type="submission" date="2023-05" db="EMBL/GenBank/DDBJ databases">
        <authorList>
            <person name="Smith C.H."/>
        </authorList>
    </citation>
    <scope>NUCLEOTIDE SEQUENCE</scope>
    <source>
        <strain evidence="8">CHS0354</strain>
        <tissue evidence="8">Mantle</tissue>
    </source>
</reference>
<dbReference type="FunFam" id="4.10.1080.10:FF:000001">
    <property type="entry name" value="Thrombospondin 3"/>
    <property type="match status" value="1"/>
</dbReference>
<dbReference type="Proteomes" id="UP001195483">
    <property type="component" value="Unassembled WGS sequence"/>
</dbReference>
<evidence type="ECO:0000259" key="7">
    <source>
        <dbReference type="PROSITE" id="PS51236"/>
    </source>
</evidence>
<gene>
    <name evidence="8" type="ORF">CHS0354_000890</name>
</gene>
<dbReference type="Gene3D" id="4.10.1080.10">
    <property type="entry name" value="TSP type-3 repeat"/>
    <property type="match status" value="2"/>
</dbReference>
<protein>
    <recommendedName>
        <fullName evidence="7">TSP C-terminal domain-containing protein</fullName>
    </recommendedName>
</protein>
<keyword evidence="4 6" id="KW-0106">Calcium</keyword>
<evidence type="ECO:0000256" key="4">
    <source>
        <dbReference type="ARBA" id="ARBA00022837"/>
    </source>
</evidence>